<feature type="compositionally biased region" description="Basic and acidic residues" evidence="1">
    <location>
        <begin position="220"/>
        <end position="231"/>
    </location>
</feature>
<accession>A0AAN6S9T5</accession>
<evidence type="ECO:0000313" key="3">
    <source>
        <dbReference type="Proteomes" id="UP001303473"/>
    </source>
</evidence>
<name>A0AAN6S9T5_9PEZI</name>
<gene>
    <name evidence="2" type="ORF">QBC46DRAFT_369554</name>
</gene>
<organism evidence="2 3">
    <name type="scientific">Diplogelasinospora grovesii</name>
    <dbReference type="NCBI Taxonomy" id="303347"/>
    <lineage>
        <taxon>Eukaryota</taxon>
        <taxon>Fungi</taxon>
        <taxon>Dikarya</taxon>
        <taxon>Ascomycota</taxon>
        <taxon>Pezizomycotina</taxon>
        <taxon>Sordariomycetes</taxon>
        <taxon>Sordariomycetidae</taxon>
        <taxon>Sordariales</taxon>
        <taxon>Diplogelasinosporaceae</taxon>
        <taxon>Diplogelasinospora</taxon>
    </lineage>
</organism>
<feature type="region of interest" description="Disordered" evidence="1">
    <location>
        <begin position="177"/>
        <end position="242"/>
    </location>
</feature>
<dbReference type="EMBL" id="MU853752">
    <property type="protein sequence ID" value="KAK3946352.1"/>
    <property type="molecule type" value="Genomic_DNA"/>
</dbReference>
<evidence type="ECO:0000256" key="1">
    <source>
        <dbReference type="SAM" id="MobiDB-lite"/>
    </source>
</evidence>
<comment type="caution">
    <text evidence="2">The sequence shown here is derived from an EMBL/GenBank/DDBJ whole genome shotgun (WGS) entry which is preliminary data.</text>
</comment>
<proteinExistence type="predicted"/>
<keyword evidence="3" id="KW-1185">Reference proteome</keyword>
<feature type="compositionally biased region" description="Gly residues" evidence="1">
    <location>
        <begin position="103"/>
        <end position="112"/>
    </location>
</feature>
<protein>
    <submittedName>
        <fullName evidence="2">Uncharacterized protein</fullName>
    </submittedName>
</protein>
<sequence>MSAGPSSSSTLKPSGAGKGTITPKKLSLKPSPFSSVTSSPASASTAAAAAFVPEEEAAFTARMRDRQARGKDPYRSGTDDDDSDDSDSSSNLIMGRQHTRPGGMAGLGGLGGPKTRLIGNRLGEEREDFTRLEKRHKAMAFLDSPELLMMYAQSTGDSMPGARLHFMKMLCGYDEDDNTPETNNTNNNNNNNNNNNTTSGNNSRGTPSSKGAAPAPPSGPKRDADKRRGGDRASTSTSTSGR</sequence>
<dbReference type="AlphaFoldDB" id="A0AAN6S9T5"/>
<evidence type="ECO:0000313" key="2">
    <source>
        <dbReference type="EMBL" id="KAK3946352.1"/>
    </source>
</evidence>
<reference evidence="3" key="1">
    <citation type="journal article" date="2023" name="Mol. Phylogenet. Evol.">
        <title>Genome-scale phylogeny and comparative genomics of the fungal order Sordariales.</title>
        <authorList>
            <person name="Hensen N."/>
            <person name="Bonometti L."/>
            <person name="Westerberg I."/>
            <person name="Brannstrom I.O."/>
            <person name="Guillou S."/>
            <person name="Cros-Aarteil S."/>
            <person name="Calhoun S."/>
            <person name="Haridas S."/>
            <person name="Kuo A."/>
            <person name="Mondo S."/>
            <person name="Pangilinan J."/>
            <person name="Riley R."/>
            <person name="LaButti K."/>
            <person name="Andreopoulos B."/>
            <person name="Lipzen A."/>
            <person name="Chen C."/>
            <person name="Yan M."/>
            <person name="Daum C."/>
            <person name="Ng V."/>
            <person name="Clum A."/>
            <person name="Steindorff A."/>
            <person name="Ohm R.A."/>
            <person name="Martin F."/>
            <person name="Silar P."/>
            <person name="Natvig D.O."/>
            <person name="Lalanne C."/>
            <person name="Gautier V."/>
            <person name="Ament-Velasquez S.L."/>
            <person name="Kruys A."/>
            <person name="Hutchinson M.I."/>
            <person name="Powell A.J."/>
            <person name="Barry K."/>
            <person name="Miller A.N."/>
            <person name="Grigoriev I.V."/>
            <person name="Debuchy R."/>
            <person name="Gladieux P."/>
            <person name="Hiltunen Thoren M."/>
            <person name="Johannesson H."/>
        </authorList>
    </citation>
    <scope>NUCLEOTIDE SEQUENCE [LARGE SCALE GENOMIC DNA]</scope>
    <source>
        <strain evidence="3">CBS 340.73</strain>
    </source>
</reference>
<feature type="compositionally biased region" description="Low complexity" evidence="1">
    <location>
        <begin position="180"/>
        <end position="213"/>
    </location>
</feature>
<dbReference type="Proteomes" id="UP001303473">
    <property type="component" value="Unassembled WGS sequence"/>
</dbReference>
<feature type="compositionally biased region" description="Low complexity" evidence="1">
    <location>
        <begin position="23"/>
        <end position="52"/>
    </location>
</feature>
<feature type="compositionally biased region" description="Polar residues" evidence="1">
    <location>
        <begin position="1"/>
        <end position="12"/>
    </location>
</feature>
<feature type="compositionally biased region" description="Basic and acidic residues" evidence="1">
    <location>
        <begin position="62"/>
        <end position="78"/>
    </location>
</feature>
<feature type="region of interest" description="Disordered" evidence="1">
    <location>
        <begin position="1"/>
        <end position="114"/>
    </location>
</feature>